<dbReference type="PANTHER" id="PTHR43611">
    <property type="entry name" value="ALPHA-D-GLUCOSE 1-PHOSPHATE PHOSPHATASE"/>
    <property type="match status" value="1"/>
</dbReference>
<gene>
    <name evidence="1" type="ORF">BFS16_08505</name>
</gene>
<dbReference type="SFLD" id="SFLDG01129">
    <property type="entry name" value="C1.5:_HAD__Beta-PGM__Phosphata"/>
    <property type="match status" value="1"/>
</dbReference>
<sequence length="222" mass="25447">MDATNKDKKGMKQQVKNIIFDLGGVLVGLDKHRCISAFEQIGAKAVAEYVRDHRTADLFYDIEVGQMTTADFCKEVRTMADCNASDEEIVWAWNQLLTGIPQMKKERLLALKPSYRLFLLSNTNEMHWKKCVTDDFTDAHMTENSYFEQIFLSYKMNIAKPNRQIFERVLNAAGIQAAETLFIDDSLTNCQSAAQLGIQVFHETTGNDWLNKQEWDEDNLFG</sequence>
<dbReference type="CDD" id="cd02603">
    <property type="entry name" value="HAD_sEH-N_like"/>
    <property type="match status" value="1"/>
</dbReference>
<comment type="caution">
    <text evidence="1">The sequence shown here is derived from an EMBL/GenBank/DDBJ whole genome shotgun (WGS) entry which is preliminary data.</text>
</comment>
<evidence type="ECO:0000313" key="2">
    <source>
        <dbReference type="Proteomes" id="UP000236634"/>
    </source>
</evidence>
<dbReference type="SFLD" id="SFLDS00003">
    <property type="entry name" value="Haloacid_Dehalogenase"/>
    <property type="match status" value="1"/>
</dbReference>
<dbReference type="EMBL" id="NBAX01000006">
    <property type="protein sequence ID" value="PNP94234.1"/>
    <property type="molecule type" value="Genomic_DNA"/>
</dbReference>
<evidence type="ECO:0000313" key="1">
    <source>
        <dbReference type="EMBL" id="PNP94234.1"/>
    </source>
</evidence>
<dbReference type="Gene3D" id="1.10.150.240">
    <property type="entry name" value="Putative phosphatase, domain 2"/>
    <property type="match status" value="1"/>
</dbReference>
<name>A0A2K0XI76_9BACT</name>
<dbReference type="InterPro" id="IPR023214">
    <property type="entry name" value="HAD_sf"/>
</dbReference>
<dbReference type="InterPro" id="IPR036412">
    <property type="entry name" value="HAD-like_sf"/>
</dbReference>
<proteinExistence type="predicted"/>
<dbReference type="Proteomes" id="UP000236634">
    <property type="component" value="Unassembled WGS sequence"/>
</dbReference>
<dbReference type="SUPFAM" id="SSF56784">
    <property type="entry name" value="HAD-like"/>
    <property type="match status" value="1"/>
</dbReference>
<dbReference type="InterPro" id="IPR006439">
    <property type="entry name" value="HAD-SF_hydro_IA"/>
</dbReference>
<dbReference type="PANTHER" id="PTHR43611:SF3">
    <property type="entry name" value="FLAVIN MONONUCLEOTIDE HYDROLASE 1, CHLOROPLATIC"/>
    <property type="match status" value="1"/>
</dbReference>
<dbReference type="InterPro" id="IPR023198">
    <property type="entry name" value="PGP-like_dom2"/>
</dbReference>
<accession>A0A2K0XI76</accession>
<dbReference type="Gene3D" id="3.40.50.1000">
    <property type="entry name" value="HAD superfamily/HAD-like"/>
    <property type="match status" value="1"/>
</dbReference>
<dbReference type="NCBIfam" id="TIGR01509">
    <property type="entry name" value="HAD-SF-IA-v3"/>
    <property type="match status" value="1"/>
</dbReference>
<organism evidence="1 2">
    <name type="scientific">Hoylesella timonensis</name>
    <dbReference type="NCBI Taxonomy" id="386414"/>
    <lineage>
        <taxon>Bacteria</taxon>
        <taxon>Pseudomonadati</taxon>
        <taxon>Bacteroidota</taxon>
        <taxon>Bacteroidia</taxon>
        <taxon>Bacteroidales</taxon>
        <taxon>Prevotellaceae</taxon>
        <taxon>Hoylesella</taxon>
    </lineage>
</organism>
<dbReference type="PRINTS" id="PR00413">
    <property type="entry name" value="HADHALOGNASE"/>
</dbReference>
<dbReference type="AlphaFoldDB" id="A0A2K0XI76"/>
<reference evidence="1 2" key="1">
    <citation type="submission" date="2017-03" db="EMBL/GenBank/DDBJ databases">
        <authorList>
            <person name="Afonso C.L."/>
            <person name="Miller P.J."/>
            <person name="Scott M.A."/>
            <person name="Spackman E."/>
            <person name="Goraichik I."/>
            <person name="Dimitrov K.M."/>
            <person name="Suarez D.L."/>
            <person name="Swayne D.E."/>
        </authorList>
    </citation>
    <scope>NUCLEOTIDE SEQUENCE [LARGE SCALE GENOMIC DNA]</scope>
    <source>
        <strain evidence="1 2">DNF00076</strain>
    </source>
</reference>
<protein>
    <submittedName>
        <fullName evidence="1">Haloacid dehalogenase</fullName>
    </submittedName>
</protein>
<dbReference type="Pfam" id="PF00702">
    <property type="entry name" value="Hydrolase"/>
    <property type="match status" value="1"/>
</dbReference>